<comment type="caution">
    <text evidence="2">The sequence shown here is derived from an EMBL/GenBank/DDBJ whole genome shotgun (WGS) entry which is preliminary data.</text>
</comment>
<evidence type="ECO:0000259" key="1">
    <source>
        <dbReference type="Pfam" id="PF13614"/>
    </source>
</evidence>
<evidence type="ECO:0000313" key="3">
    <source>
        <dbReference type="Proteomes" id="UP000304880"/>
    </source>
</evidence>
<name>A0A5C4R2M2_9RHOB</name>
<protein>
    <submittedName>
        <fullName evidence="2">ParA family protein</fullName>
    </submittedName>
</protein>
<gene>
    <name evidence="2" type="ORF">FHD67_16870</name>
</gene>
<keyword evidence="3" id="KW-1185">Reference proteome</keyword>
<sequence>MAIVLGLMSKKGGAGKSTIVKLLSSAVTHAGHKCLVIDLDPNKDILTWWAVRVRIHNKQMTVAARAMAERKTSGHLSYRVATHLQSLSLPNMISMRLRRL</sequence>
<organism evidence="2 3">
    <name type="scientific">Paracoccus haeundaensis</name>
    <dbReference type="NCBI Taxonomy" id="225362"/>
    <lineage>
        <taxon>Bacteria</taxon>
        <taxon>Pseudomonadati</taxon>
        <taxon>Pseudomonadota</taxon>
        <taxon>Alphaproteobacteria</taxon>
        <taxon>Rhodobacterales</taxon>
        <taxon>Paracoccaceae</taxon>
        <taxon>Paracoccus</taxon>
    </lineage>
</organism>
<dbReference type="AlphaFoldDB" id="A0A5C4R2M2"/>
<evidence type="ECO:0000313" key="2">
    <source>
        <dbReference type="EMBL" id="TNH38048.1"/>
    </source>
</evidence>
<dbReference type="EMBL" id="VDDC01000039">
    <property type="protein sequence ID" value="TNH38048.1"/>
    <property type="molecule type" value="Genomic_DNA"/>
</dbReference>
<feature type="domain" description="AAA" evidence="1">
    <location>
        <begin position="6"/>
        <end position="67"/>
    </location>
</feature>
<dbReference type="Proteomes" id="UP000304880">
    <property type="component" value="Unassembled WGS sequence"/>
</dbReference>
<reference evidence="2 3" key="1">
    <citation type="submission" date="2019-06" db="EMBL/GenBank/DDBJ databases">
        <authorList>
            <person name="Li J."/>
        </authorList>
    </citation>
    <scope>NUCLEOTIDE SEQUENCE [LARGE SCALE GENOMIC DNA]</scope>
    <source>
        <strain evidence="2 3">CGMCC 1.8012</strain>
    </source>
</reference>
<dbReference type="Gene3D" id="3.40.50.300">
    <property type="entry name" value="P-loop containing nucleotide triphosphate hydrolases"/>
    <property type="match status" value="1"/>
</dbReference>
<dbReference type="InterPro" id="IPR025669">
    <property type="entry name" value="AAA_dom"/>
</dbReference>
<proteinExistence type="predicted"/>
<dbReference type="InterPro" id="IPR027417">
    <property type="entry name" value="P-loop_NTPase"/>
</dbReference>
<dbReference type="Pfam" id="PF13614">
    <property type="entry name" value="AAA_31"/>
    <property type="match status" value="1"/>
</dbReference>
<dbReference type="SUPFAM" id="SSF52540">
    <property type="entry name" value="P-loop containing nucleoside triphosphate hydrolases"/>
    <property type="match status" value="1"/>
</dbReference>
<accession>A0A5C4R2M2</accession>